<evidence type="ECO:0000256" key="1">
    <source>
        <dbReference type="ARBA" id="ARBA00004651"/>
    </source>
</evidence>
<dbReference type="InterPro" id="IPR017039">
    <property type="entry name" value="Virul_fac_BrkB"/>
</dbReference>
<dbReference type="AlphaFoldDB" id="A0A1I6T9D0"/>
<feature type="compositionally biased region" description="Basic and acidic residues" evidence="6">
    <location>
        <begin position="289"/>
        <end position="301"/>
    </location>
</feature>
<comment type="subcellular location">
    <subcellularLocation>
        <location evidence="1">Cell membrane</location>
        <topology evidence="1">Multi-pass membrane protein</topology>
    </subcellularLocation>
</comment>
<evidence type="ECO:0000313" key="11">
    <source>
        <dbReference type="Proteomes" id="UP000321773"/>
    </source>
</evidence>
<evidence type="ECO:0000256" key="4">
    <source>
        <dbReference type="ARBA" id="ARBA00022989"/>
    </source>
</evidence>
<keyword evidence="11" id="KW-1185">Reference proteome</keyword>
<dbReference type="PANTHER" id="PTHR30213:SF0">
    <property type="entry name" value="UPF0761 MEMBRANE PROTEIN YIHY"/>
    <property type="match status" value="1"/>
</dbReference>
<feature type="compositionally biased region" description="Polar residues" evidence="6">
    <location>
        <begin position="302"/>
        <end position="314"/>
    </location>
</feature>
<dbReference type="Pfam" id="PF03631">
    <property type="entry name" value="Virul_fac_BrkB"/>
    <property type="match status" value="1"/>
</dbReference>
<gene>
    <name evidence="8" type="ORF">HMI01_13640</name>
    <name evidence="9" type="ORF">SAMN05421668_11351</name>
</gene>
<feature type="transmembrane region" description="Helical" evidence="7">
    <location>
        <begin position="132"/>
        <end position="158"/>
    </location>
</feature>
<sequence length="346" mass="38474">MKNVHLKKMKQFGIDLFKNFTEDEVTSLSAQMAYFFLLSLFPLLIFLVTLVGYFPIDAASLISDLSGYIPGEAMSLIESNLDQVVDASGGGLLSIGIIGTLWSASNGINAVMRSLNKAYDVEENRSFLVGRLIAILLLVSMLILILVALLLPVFGRAIGVYIFSFFGASETFIDVWNMLRWVISSSIFFIVFLYLYRLAPNAKVYIKDTIYGALFATLGFQLASFGFSFYVNNFGNYSATYGSLGGIIILMFWFYITGIVVITGGEINALTAKYRGRSSQKNRKKHQKKDQSHPSSKHEITKTSIVTETNDPSVTTNAAANQTAVMKREKQQLIEVDEPINKQDDK</sequence>
<dbReference type="OrthoDB" id="9775903at2"/>
<organism evidence="9 10">
    <name type="scientific">Halolactibacillus miurensis</name>
    <dbReference type="NCBI Taxonomy" id="306541"/>
    <lineage>
        <taxon>Bacteria</taxon>
        <taxon>Bacillati</taxon>
        <taxon>Bacillota</taxon>
        <taxon>Bacilli</taxon>
        <taxon>Bacillales</taxon>
        <taxon>Bacillaceae</taxon>
        <taxon>Halolactibacillus</taxon>
    </lineage>
</organism>
<keyword evidence="5 7" id="KW-0472">Membrane</keyword>
<reference evidence="9 10" key="1">
    <citation type="submission" date="2016-10" db="EMBL/GenBank/DDBJ databases">
        <authorList>
            <person name="de Groot N.N."/>
        </authorList>
    </citation>
    <scope>NUCLEOTIDE SEQUENCE [LARGE SCALE GENOMIC DNA]</scope>
    <source>
        <strain evidence="9 10">DSM 17074</strain>
    </source>
</reference>
<feature type="transmembrane region" description="Helical" evidence="7">
    <location>
        <begin position="243"/>
        <end position="265"/>
    </location>
</feature>
<dbReference type="EMBL" id="FPAI01000013">
    <property type="protein sequence ID" value="SFS85713.1"/>
    <property type="molecule type" value="Genomic_DNA"/>
</dbReference>
<evidence type="ECO:0000313" key="10">
    <source>
        <dbReference type="Proteomes" id="UP000199139"/>
    </source>
</evidence>
<evidence type="ECO:0000256" key="5">
    <source>
        <dbReference type="ARBA" id="ARBA00023136"/>
    </source>
</evidence>
<dbReference type="RefSeq" id="WP_082394455.1">
    <property type="nucleotide sequence ID" value="NZ_BJWJ01000011.1"/>
</dbReference>
<keyword evidence="2" id="KW-1003">Cell membrane</keyword>
<feature type="region of interest" description="Disordered" evidence="6">
    <location>
        <begin position="278"/>
        <end position="316"/>
    </location>
</feature>
<evidence type="ECO:0000256" key="3">
    <source>
        <dbReference type="ARBA" id="ARBA00022692"/>
    </source>
</evidence>
<accession>A0A1I6T9D0</accession>
<keyword evidence="3 7" id="KW-0812">Transmembrane</keyword>
<protein>
    <submittedName>
        <fullName evidence="9">Membrane protein</fullName>
    </submittedName>
</protein>
<feature type="transmembrane region" description="Helical" evidence="7">
    <location>
        <begin position="210"/>
        <end position="231"/>
    </location>
</feature>
<evidence type="ECO:0000313" key="9">
    <source>
        <dbReference type="EMBL" id="SFS85713.1"/>
    </source>
</evidence>
<feature type="transmembrane region" description="Helical" evidence="7">
    <location>
        <begin position="34"/>
        <end position="56"/>
    </location>
</feature>
<proteinExistence type="predicted"/>
<dbReference type="GO" id="GO:0005886">
    <property type="term" value="C:plasma membrane"/>
    <property type="evidence" value="ECO:0007669"/>
    <property type="project" value="UniProtKB-SubCell"/>
</dbReference>
<reference evidence="8 11" key="2">
    <citation type="submission" date="2019-07" db="EMBL/GenBank/DDBJ databases">
        <title>Whole genome shotgun sequence of Halolactibacillus miurensis NBRC 100873.</title>
        <authorList>
            <person name="Hosoyama A."/>
            <person name="Uohara A."/>
            <person name="Ohji S."/>
            <person name="Ichikawa N."/>
        </authorList>
    </citation>
    <scope>NUCLEOTIDE SEQUENCE [LARGE SCALE GENOMIC DNA]</scope>
    <source>
        <strain evidence="8 11">NBRC 100873</strain>
    </source>
</reference>
<dbReference type="PANTHER" id="PTHR30213">
    <property type="entry name" value="INNER MEMBRANE PROTEIN YHJD"/>
    <property type="match status" value="1"/>
</dbReference>
<name>A0A1I6T9D0_9BACI</name>
<dbReference type="Proteomes" id="UP000199139">
    <property type="component" value="Unassembled WGS sequence"/>
</dbReference>
<dbReference type="Proteomes" id="UP000321773">
    <property type="component" value="Unassembled WGS sequence"/>
</dbReference>
<feature type="compositionally biased region" description="Basic residues" evidence="6">
    <location>
        <begin position="278"/>
        <end position="288"/>
    </location>
</feature>
<keyword evidence="4 7" id="KW-1133">Transmembrane helix</keyword>
<dbReference type="EMBL" id="BJWJ01000011">
    <property type="protein sequence ID" value="GEM04376.1"/>
    <property type="molecule type" value="Genomic_DNA"/>
</dbReference>
<dbReference type="NCBIfam" id="TIGR00765">
    <property type="entry name" value="yihY_not_rbn"/>
    <property type="match status" value="1"/>
</dbReference>
<evidence type="ECO:0000256" key="2">
    <source>
        <dbReference type="ARBA" id="ARBA00022475"/>
    </source>
</evidence>
<dbReference type="STRING" id="306541.SAMN05421668_11351"/>
<feature type="transmembrane region" description="Helical" evidence="7">
    <location>
        <begin position="178"/>
        <end position="198"/>
    </location>
</feature>
<feature type="transmembrane region" description="Helical" evidence="7">
    <location>
        <begin position="91"/>
        <end position="111"/>
    </location>
</feature>
<dbReference type="PIRSF" id="PIRSF035875">
    <property type="entry name" value="RNase_BN"/>
    <property type="match status" value="1"/>
</dbReference>
<evidence type="ECO:0000256" key="6">
    <source>
        <dbReference type="SAM" id="MobiDB-lite"/>
    </source>
</evidence>
<evidence type="ECO:0000313" key="8">
    <source>
        <dbReference type="EMBL" id="GEM04376.1"/>
    </source>
</evidence>
<evidence type="ECO:0000256" key="7">
    <source>
        <dbReference type="SAM" id="Phobius"/>
    </source>
</evidence>